<proteinExistence type="predicted"/>
<keyword evidence="1" id="KW-0175">Coiled coil</keyword>
<reference evidence="3 4" key="1">
    <citation type="submission" date="2019-03" db="EMBL/GenBank/DDBJ databases">
        <title>Complete genome sequence of Paenisporosarcina antarctica CGMCC 1.6503T.</title>
        <authorList>
            <person name="Rong J.-C."/>
            <person name="Chi N.-Y."/>
            <person name="Zhang Q.-F."/>
        </authorList>
    </citation>
    <scope>NUCLEOTIDE SEQUENCE [LARGE SCALE GENOMIC DNA]</scope>
    <source>
        <strain evidence="3 4">CGMCC 1.6503</strain>
    </source>
</reference>
<name>A0A4P7A1H7_9BACL</name>
<dbReference type="RefSeq" id="WP_134211632.1">
    <property type="nucleotide sequence ID" value="NZ_CP038015.1"/>
</dbReference>
<dbReference type="AlphaFoldDB" id="A0A4P7A1H7"/>
<evidence type="ECO:0000256" key="1">
    <source>
        <dbReference type="SAM" id="Coils"/>
    </source>
</evidence>
<dbReference type="Pfam" id="PF14014">
    <property type="entry name" value="DUF4230"/>
    <property type="match status" value="1"/>
</dbReference>
<evidence type="ECO:0000313" key="3">
    <source>
        <dbReference type="EMBL" id="QBP42890.1"/>
    </source>
</evidence>
<dbReference type="KEGG" id="panc:E2636_17865"/>
<dbReference type="EMBL" id="CP038015">
    <property type="protein sequence ID" value="QBP42890.1"/>
    <property type="molecule type" value="Genomic_DNA"/>
</dbReference>
<protein>
    <submittedName>
        <fullName evidence="3">DUF4230 domain-containing protein</fullName>
    </submittedName>
</protein>
<organism evidence="3 4">
    <name type="scientific">Paenisporosarcina antarctica</name>
    <dbReference type="NCBI Taxonomy" id="417367"/>
    <lineage>
        <taxon>Bacteria</taxon>
        <taxon>Bacillati</taxon>
        <taxon>Bacillota</taxon>
        <taxon>Bacilli</taxon>
        <taxon>Bacillales</taxon>
        <taxon>Caryophanaceae</taxon>
        <taxon>Paenisporosarcina</taxon>
    </lineage>
</organism>
<feature type="coiled-coil region" evidence="1">
    <location>
        <begin position="8"/>
        <end position="38"/>
    </location>
</feature>
<accession>A0A4P7A1H7</accession>
<keyword evidence="2" id="KW-0812">Transmembrane</keyword>
<feature type="transmembrane region" description="Helical" evidence="2">
    <location>
        <begin position="57"/>
        <end position="82"/>
    </location>
</feature>
<dbReference type="InterPro" id="IPR025324">
    <property type="entry name" value="DUF4230"/>
</dbReference>
<gene>
    <name evidence="3" type="ORF">E2636_17865</name>
</gene>
<dbReference type="Proteomes" id="UP000294292">
    <property type="component" value="Chromosome"/>
</dbReference>
<keyword evidence="4" id="KW-1185">Reference proteome</keyword>
<dbReference type="OrthoDB" id="152992at2"/>
<keyword evidence="2" id="KW-0472">Membrane</keyword>
<evidence type="ECO:0000256" key="2">
    <source>
        <dbReference type="SAM" id="Phobius"/>
    </source>
</evidence>
<sequence length="255" mass="28542">MDKNEDLLKTKDDRIAHLEKLIVELTEAKQQNAATLAESYRSKPYETFESGFKLSSLFLWFKNILIIILILLVLGLGAFWLLNGNVFKKSSVTFVETVQELSTLATAEAQTKTVLNIVDNKIFGKKIPLPIPGTKREILLIVPATVLAGVDLNKVTEDDMKISEDTKEIDITLPHAKLIQEPSLQMDKITTYVDGGIFNDKVDWNEGYELAASAQEKVKKEVISAGLLTTAEKNADKALTQFFKNMGYKVNITYK</sequence>
<keyword evidence="2" id="KW-1133">Transmembrane helix</keyword>
<evidence type="ECO:0000313" key="4">
    <source>
        <dbReference type="Proteomes" id="UP000294292"/>
    </source>
</evidence>